<feature type="coiled-coil region" evidence="1">
    <location>
        <begin position="379"/>
        <end position="441"/>
    </location>
</feature>
<dbReference type="CDD" id="cd00338">
    <property type="entry name" value="Ser_Recombinase"/>
    <property type="match status" value="1"/>
</dbReference>
<dbReference type="InterPro" id="IPR050639">
    <property type="entry name" value="SSR_resolvase"/>
</dbReference>
<dbReference type="InterPro" id="IPR036162">
    <property type="entry name" value="Resolvase-like_N_sf"/>
</dbReference>
<dbReference type="PROSITE" id="PS51736">
    <property type="entry name" value="RECOMBINASES_3"/>
    <property type="match status" value="1"/>
</dbReference>
<dbReference type="InterPro" id="IPR025827">
    <property type="entry name" value="Zn_ribbon_recom_dom"/>
</dbReference>
<sequence>MEIVKYAVYVRVSTDRDEQVSSVQNQIDICRYWLEKNGYEWDSNAVYFDDGISGTAWLERHAMQLILEKARRNELDTVVFKSIHRLARDLRDALEIKEILIGHGIRLVTIEENYDSLYEGGNDIKFEMFAMFAAQLPKTLSVSISAAMQAKARRGEFIGKPGLGYDVIDKKLVINEKEAEVVREIFDLSQKGFGYKKIAHMLNDRSSYTKLGQLWSHTTIGKILKNQKYKGDLVLNSYKTVKVDGRKKRIYTPKERLTIIEDYYPAIVSKELWHVVNSDRTIRKKTKQDTRNEFRGMMFCKHCGEPITAKYSGRFAKVSKKEWVYMKCSSHVRFNRCVNFDPVHYDEIREVIIYSLKQQEKELEIHLNPKIHQKRKDKSVEIKQQIKLLREKKEKLIDLYVEGLINKEVFSKRDFNFENEIKEQELALLKLMDQNKRNKEEQQIKKAFSMLDEEKDMHEVFKTLINKIILSKDKYIEIEYTFSL</sequence>
<name>A0A2B5CPP8_9BACI</name>
<dbReference type="InterPro" id="IPR006119">
    <property type="entry name" value="Resolv_N"/>
</dbReference>
<dbReference type="PANTHER" id="PTHR30461">
    <property type="entry name" value="DNA-INVERTASE FROM LAMBDOID PROPHAGE"/>
    <property type="match status" value="1"/>
</dbReference>
<dbReference type="Pfam" id="PF00239">
    <property type="entry name" value="Resolvase"/>
    <property type="match status" value="1"/>
</dbReference>
<comment type="caution">
    <text evidence="2">The sequence shown here is derived from an EMBL/GenBank/DDBJ whole genome shotgun (WGS) entry which is preliminary data.</text>
</comment>
<dbReference type="SMART" id="SM00857">
    <property type="entry name" value="Resolvase"/>
    <property type="match status" value="1"/>
</dbReference>
<dbReference type="PANTHER" id="PTHR30461:SF23">
    <property type="entry name" value="DNA RECOMBINASE-RELATED"/>
    <property type="match status" value="1"/>
</dbReference>
<organism evidence="2 3">
    <name type="scientific">Bacillus toyonensis</name>
    <dbReference type="NCBI Taxonomy" id="155322"/>
    <lineage>
        <taxon>Bacteria</taxon>
        <taxon>Bacillati</taxon>
        <taxon>Bacillota</taxon>
        <taxon>Bacilli</taxon>
        <taxon>Bacillales</taxon>
        <taxon>Bacillaceae</taxon>
        <taxon>Bacillus</taxon>
        <taxon>Bacillus cereus group</taxon>
    </lineage>
</organism>
<dbReference type="Proteomes" id="UP000225320">
    <property type="component" value="Unassembled WGS sequence"/>
</dbReference>
<reference evidence="2 3" key="1">
    <citation type="submission" date="2017-09" db="EMBL/GenBank/DDBJ databases">
        <title>Large-scale bioinformatics analysis of Bacillus genomes uncovers conserved roles of natural products in bacterial physiology.</title>
        <authorList>
            <consortium name="Agbiome Team Llc"/>
            <person name="Bleich R.M."/>
            <person name="Grubbs K.J."/>
            <person name="Santa Maria K.C."/>
            <person name="Allen S.E."/>
            <person name="Farag S."/>
            <person name="Shank E.A."/>
            <person name="Bowers A."/>
        </authorList>
    </citation>
    <scope>NUCLEOTIDE SEQUENCE [LARGE SCALE GENOMIC DNA]</scope>
    <source>
        <strain evidence="2 3">AFS094862</strain>
    </source>
</reference>
<dbReference type="InterPro" id="IPR038109">
    <property type="entry name" value="DNA_bind_recomb_sf"/>
</dbReference>
<dbReference type="RefSeq" id="WP_098087595.1">
    <property type="nucleotide sequence ID" value="NZ_NUAZ01000151.1"/>
</dbReference>
<dbReference type="Gene3D" id="3.90.1750.20">
    <property type="entry name" value="Putative Large Serine Recombinase, Chain B, Domain 2"/>
    <property type="match status" value="1"/>
</dbReference>
<gene>
    <name evidence="2" type="ORF">CON73_08680</name>
</gene>
<accession>A0A2B5CPP8</accession>
<dbReference type="Gene3D" id="3.40.50.1390">
    <property type="entry name" value="Resolvase, N-terminal catalytic domain"/>
    <property type="match status" value="1"/>
</dbReference>
<evidence type="ECO:0000313" key="2">
    <source>
        <dbReference type="EMBL" id="PGG93103.1"/>
    </source>
</evidence>
<proteinExistence type="predicted"/>
<dbReference type="PROSITE" id="PS51737">
    <property type="entry name" value="RECOMBINASE_DNA_BIND"/>
    <property type="match status" value="1"/>
</dbReference>
<dbReference type="SUPFAM" id="SSF53041">
    <property type="entry name" value="Resolvase-like"/>
    <property type="match status" value="1"/>
</dbReference>
<dbReference type="Pfam" id="PF13408">
    <property type="entry name" value="Zn_ribbon_recom"/>
    <property type="match status" value="1"/>
</dbReference>
<dbReference type="InterPro" id="IPR011109">
    <property type="entry name" value="DNA_bind_recombinase_dom"/>
</dbReference>
<dbReference type="GO" id="GO:0003677">
    <property type="term" value="F:DNA binding"/>
    <property type="evidence" value="ECO:0007669"/>
    <property type="project" value="InterPro"/>
</dbReference>
<evidence type="ECO:0000313" key="3">
    <source>
        <dbReference type="Proteomes" id="UP000225320"/>
    </source>
</evidence>
<dbReference type="GO" id="GO:0000150">
    <property type="term" value="F:DNA strand exchange activity"/>
    <property type="evidence" value="ECO:0007669"/>
    <property type="project" value="InterPro"/>
</dbReference>
<dbReference type="Pfam" id="PF07508">
    <property type="entry name" value="Recombinase"/>
    <property type="match status" value="1"/>
</dbReference>
<dbReference type="AlphaFoldDB" id="A0A2B5CPP8"/>
<protein>
    <submittedName>
        <fullName evidence="2">Recombinase family protein</fullName>
    </submittedName>
</protein>
<evidence type="ECO:0000256" key="1">
    <source>
        <dbReference type="SAM" id="Coils"/>
    </source>
</evidence>
<dbReference type="EMBL" id="NVOI01000028">
    <property type="protein sequence ID" value="PGG93103.1"/>
    <property type="molecule type" value="Genomic_DNA"/>
</dbReference>
<keyword evidence="1" id="KW-0175">Coiled coil</keyword>